<keyword evidence="2" id="KW-0812">Transmembrane</keyword>
<evidence type="ECO:0000256" key="2">
    <source>
        <dbReference type="SAM" id="Phobius"/>
    </source>
</evidence>
<dbReference type="InterPro" id="IPR036365">
    <property type="entry name" value="PGBD-like_sf"/>
</dbReference>
<sequence>MSTVAQGGRRTVVVLVVVAVVSLAVGLGLSRLLVSPGKAAADAAPPVAGPITVPVEKRVIANEVVLRGDVGYEDPVGLRVETADLGNTAVVTGQVPEVGASVDVASVALEIVGRPVIVLPGELPTYRSLRAGVSGPDVLQLKQALVALGIGVGDAASSTYDARTAAGVRALYQRVGYEPPTAGEELQTALTSAREAVRAAQDGVGAAQRELTTASAGPLPSVVVGLDAAVNVARARLAEAQSRCTEATPEEPCSQADVVAAQGELDQAVAARSEADARADVSGQNASLKSAQQALTAAREQLATAEAAVLTPLPASEVVFVPSLPRRVDSVDVKRGGTVTGVFMQVSGATVQVTATASRADAELLAAGTAGTATFDDLEIPVTVASVGALDTAGKTDGTTDGTEGQEGDTGTGDTGSEPPSDRRAVVFTLGDLTPEQLARIQGANLRIRVPVSSTEGEVLAVPLAALTAGPGGESRVEVAGEGGKASHLVTVTTGLAADGYVEIASAQEPLEAGALVVVGVSEERPEDDETATAEDA</sequence>
<gene>
    <name evidence="3" type="ORF">CBZ_08730</name>
</gene>
<dbReference type="Gene3D" id="1.10.101.10">
    <property type="entry name" value="PGBD-like superfamily/PGBD"/>
    <property type="match status" value="1"/>
</dbReference>
<comment type="caution">
    <text evidence="3">The sequence shown here is derived from an EMBL/GenBank/DDBJ whole genome shotgun (WGS) entry which is preliminary data.</text>
</comment>
<reference evidence="3 4" key="1">
    <citation type="submission" date="2019-01" db="EMBL/GenBank/DDBJ databases">
        <title>Draft genome sequence of Cellulomonas takizawaensis strain TKZ-21.</title>
        <authorList>
            <person name="Yamamura H."/>
            <person name="Hayashi T."/>
            <person name="Hamada M."/>
            <person name="Serisawa Y."/>
            <person name="Matsuyama K."/>
            <person name="Nakagawa Y."/>
            <person name="Otoguro M."/>
            <person name="Yanagida F."/>
            <person name="Hayakawa M."/>
        </authorList>
    </citation>
    <scope>NUCLEOTIDE SEQUENCE [LARGE SCALE GENOMIC DNA]</scope>
    <source>
        <strain evidence="3 4">NBRC12680</strain>
    </source>
</reference>
<name>A0A402DNW2_9CELL</name>
<evidence type="ECO:0008006" key="5">
    <source>
        <dbReference type="Google" id="ProtNLM"/>
    </source>
</evidence>
<proteinExistence type="predicted"/>
<dbReference type="EMBL" id="BIMR01000049">
    <property type="protein sequence ID" value="GCE75817.1"/>
    <property type="molecule type" value="Genomic_DNA"/>
</dbReference>
<dbReference type="InterPro" id="IPR036366">
    <property type="entry name" value="PGBDSf"/>
</dbReference>
<organism evidence="3 4">
    <name type="scientific">Cellulomonas biazotea</name>
    <dbReference type="NCBI Taxonomy" id="1709"/>
    <lineage>
        <taxon>Bacteria</taxon>
        <taxon>Bacillati</taxon>
        <taxon>Actinomycetota</taxon>
        <taxon>Actinomycetes</taxon>
        <taxon>Micrococcales</taxon>
        <taxon>Cellulomonadaceae</taxon>
        <taxon>Cellulomonas</taxon>
    </lineage>
</organism>
<dbReference type="OrthoDB" id="3268648at2"/>
<dbReference type="Gene3D" id="2.40.420.20">
    <property type="match status" value="1"/>
</dbReference>
<accession>A0A402DNW2</accession>
<feature type="region of interest" description="Disordered" evidence="1">
    <location>
        <begin position="392"/>
        <end position="422"/>
    </location>
</feature>
<keyword evidence="2" id="KW-0472">Membrane</keyword>
<evidence type="ECO:0000313" key="3">
    <source>
        <dbReference type="EMBL" id="GCE75817.1"/>
    </source>
</evidence>
<keyword evidence="4" id="KW-1185">Reference proteome</keyword>
<dbReference type="Proteomes" id="UP000289954">
    <property type="component" value="Unassembled WGS sequence"/>
</dbReference>
<evidence type="ECO:0000256" key="1">
    <source>
        <dbReference type="SAM" id="MobiDB-lite"/>
    </source>
</evidence>
<feature type="compositionally biased region" description="Low complexity" evidence="1">
    <location>
        <begin position="392"/>
        <end position="403"/>
    </location>
</feature>
<evidence type="ECO:0000313" key="4">
    <source>
        <dbReference type="Proteomes" id="UP000289954"/>
    </source>
</evidence>
<protein>
    <recommendedName>
        <fullName evidence="5">Peptidoglycan binding-like domain-containing protein</fullName>
    </recommendedName>
</protein>
<dbReference type="AlphaFoldDB" id="A0A402DNW2"/>
<keyword evidence="2" id="KW-1133">Transmembrane helix</keyword>
<dbReference type="SUPFAM" id="SSF47090">
    <property type="entry name" value="PGBD-like"/>
    <property type="match status" value="1"/>
</dbReference>
<dbReference type="RefSeq" id="WP_130780418.1">
    <property type="nucleotide sequence ID" value="NZ_BIMR01000049.1"/>
</dbReference>
<feature type="transmembrane region" description="Helical" evidence="2">
    <location>
        <begin position="12"/>
        <end position="34"/>
    </location>
</feature>